<keyword evidence="6" id="KW-0812">Transmembrane</keyword>
<keyword evidence="9" id="KW-1185">Reference proteome</keyword>
<keyword evidence="6" id="KW-1133">Transmembrane helix</keyword>
<dbReference type="EMBL" id="JASCZI010060463">
    <property type="protein sequence ID" value="MED6132181.1"/>
    <property type="molecule type" value="Genomic_DNA"/>
</dbReference>
<evidence type="ECO:0000256" key="1">
    <source>
        <dbReference type="ARBA" id="ARBA00022723"/>
    </source>
</evidence>
<reference evidence="8 9" key="1">
    <citation type="journal article" date="2023" name="Plants (Basel)">
        <title>Bridging the Gap: Combining Genomics and Transcriptomics Approaches to Understand Stylosanthes scabra, an Orphan Legume from the Brazilian Caatinga.</title>
        <authorList>
            <person name="Ferreira-Neto J.R.C."/>
            <person name="da Silva M.D."/>
            <person name="Binneck E."/>
            <person name="de Melo N.F."/>
            <person name="da Silva R.H."/>
            <person name="de Melo A.L.T.M."/>
            <person name="Pandolfi V."/>
            <person name="Bustamante F.O."/>
            <person name="Brasileiro-Vidal A.C."/>
            <person name="Benko-Iseppon A.M."/>
        </authorList>
    </citation>
    <scope>NUCLEOTIDE SEQUENCE [LARGE SCALE GENOMIC DNA]</scope>
    <source>
        <tissue evidence="8">Leaves</tissue>
    </source>
</reference>
<gene>
    <name evidence="8" type="ORF">PIB30_016820</name>
</gene>
<protein>
    <recommendedName>
        <fullName evidence="7">GRF-type domain-containing protein</fullName>
    </recommendedName>
</protein>
<dbReference type="InterPro" id="IPR010666">
    <property type="entry name" value="Znf_GRF"/>
</dbReference>
<sequence length="200" mass="22022">MAPQIYLLSIWHPTFALVDPVSPSVHFRHFSADMAVKLDTLAAMLSDACFVGYLTRMHANNSQGSGCSSRSRAQSSWATTPSRGRASKVPEWCGCGLRPVLKWSSTEINPDKSFYGCPKYNTSGQRWCGFFVWADGGEDEGTEGRANFETKVDPLKINLGNMVSKLEDELRVLKCWVLGLSFVMMVVLFGIIGNCLGLGK</sequence>
<feature type="region of interest" description="Disordered" evidence="5">
    <location>
        <begin position="61"/>
        <end position="85"/>
    </location>
</feature>
<evidence type="ECO:0000256" key="2">
    <source>
        <dbReference type="ARBA" id="ARBA00022771"/>
    </source>
</evidence>
<keyword evidence="3" id="KW-0862">Zinc</keyword>
<evidence type="ECO:0000313" key="8">
    <source>
        <dbReference type="EMBL" id="MED6132181.1"/>
    </source>
</evidence>
<evidence type="ECO:0000256" key="4">
    <source>
        <dbReference type="PROSITE-ProRule" id="PRU01343"/>
    </source>
</evidence>
<name>A0ABU6S7R7_9FABA</name>
<dbReference type="PROSITE" id="PS51999">
    <property type="entry name" value="ZF_GRF"/>
    <property type="match status" value="1"/>
</dbReference>
<feature type="compositionally biased region" description="Low complexity" evidence="5">
    <location>
        <begin position="62"/>
        <end position="76"/>
    </location>
</feature>
<comment type="caution">
    <text evidence="8">The sequence shown here is derived from an EMBL/GenBank/DDBJ whole genome shotgun (WGS) entry which is preliminary data.</text>
</comment>
<evidence type="ECO:0000256" key="6">
    <source>
        <dbReference type="SAM" id="Phobius"/>
    </source>
</evidence>
<accession>A0ABU6S7R7</accession>
<proteinExistence type="predicted"/>
<evidence type="ECO:0000256" key="5">
    <source>
        <dbReference type="SAM" id="MobiDB-lite"/>
    </source>
</evidence>
<evidence type="ECO:0000256" key="3">
    <source>
        <dbReference type="ARBA" id="ARBA00022833"/>
    </source>
</evidence>
<keyword evidence="6" id="KW-0472">Membrane</keyword>
<dbReference type="PANTHER" id="PTHR33680">
    <property type="entry name" value="OS07G0190500 PROTEIN"/>
    <property type="match status" value="1"/>
</dbReference>
<dbReference type="Proteomes" id="UP001341840">
    <property type="component" value="Unassembled WGS sequence"/>
</dbReference>
<feature type="transmembrane region" description="Helical" evidence="6">
    <location>
        <begin position="176"/>
        <end position="199"/>
    </location>
</feature>
<feature type="domain" description="GRF-type" evidence="7">
    <location>
        <begin position="93"/>
        <end position="137"/>
    </location>
</feature>
<evidence type="ECO:0000313" key="9">
    <source>
        <dbReference type="Proteomes" id="UP001341840"/>
    </source>
</evidence>
<keyword evidence="1" id="KW-0479">Metal-binding</keyword>
<organism evidence="8 9">
    <name type="scientific">Stylosanthes scabra</name>
    <dbReference type="NCBI Taxonomy" id="79078"/>
    <lineage>
        <taxon>Eukaryota</taxon>
        <taxon>Viridiplantae</taxon>
        <taxon>Streptophyta</taxon>
        <taxon>Embryophyta</taxon>
        <taxon>Tracheophyta</taxon>
        <taxon>Spermatophyta</taxon>
        <taxon>Magnoliopsida</taxon>
        <taxon>eudicotyledons</taxon>
        <taxon>Gunneridae</taxon>
        <taxon>Pentapetalae</taxon>
        <taxon>rosids</taxon>
        <taxon>fabids</taxon>
        <taxon>Fabales</taxon>
        <taxon>Fabaceae</taxon>
        <taxon>Papilionoideae</taxon>
        <taxon>50 kb inversion clade</taxon>
        <taxon>dalbergioids sensu lato</taxon>
        <taxon>Dalbergieae</taxon>
        <taxon>Pterocarpus clade</taxon>
        <taxon>Stylosanthes</taxon>
    </lineage>
</organism>
<dbReference type="PANTHER" id="PTHR33680:SF1">
    <property type="entry name" value="OS05G0489500 PROTEIN"/>
    <property type="match status" value="1"/>
</dbReference>
<keyword evidence="2 4" id="KW-0863">Zinc-finger</keyword>
<evidence type="ECO:0000259" key="7">
    <source>
        <dbReference type="PROSITE" id="PS51999"/>
    </source>
</evidence>